<dbReference type="HOGENOM" id="CLU_067130_1_0_1"/>
<dbReference type="Gene3D" id="3.30.160.60">
    <property type="entry name" value="Classic Zinc Finger"/>
    <property type="match status" value="1"/>
</dbReference>
<feature type="region of interest" description="Disordered" evidence="2">
    <location>
        <begin position="57"/>
        <end position="82"/>
    </location>
</feature>
<dbReference type="PANTHER" id="PTHR46179">
    <property type="entry name" value="ZINC FINGER PROTEIN"/>
    <property type="match status" value="1"/>
</dbReference>
<evidence type="ECO:0000256" key="2">
    <source>
        <dbReference type="SAM" id="MobiDB-lite"/>
    </source>
</evidence>
<evidence type="ECO:0000256" key="1">
    <source>
        <dbReference type="PROSITE-ProRule" id="PRU00042"/>
    </source>
</evidence>
<keyword evidence="1" id="KW-0479">Metal-binding</keyword>
<dbReference type="EMBL" id="DS995903">
    <property type="protein sequence ID" value="EEA21297.1"/>
    <property type="molecule type" value="Genomic_DNA"/>
</dbReference>
<dbReference type="OrthoDB" id="654211at2759"/>
<dbReference type="PhylomeDB" id="B6QMP1"/>
<dbReference type="GO" id="GO:0008270">
    <property type="term" value="F:zinc ion binding"/>
    <property type="evidence" value="ECO:0007669"/>
    <property type="project" value="UniProtKB-KW"/>
</dbReference>
<dbReference type="AlphaFoldDB" id="B6QMP1"/>
<dbReference type="InterPro" id="IPR013087">
    <property type="entry name" value="Znf_C2H2_type"/>
</dbReference>
<dbReference type="PROSITE" id="PS50157">
    <property type="entry name" value="ZINC_FINGER_C2H2_2"/>
    <property type="match status" value="1"/>
</dbReference>
<keyword evidence="1" id="KW-0862">Zinc</keyword>
<dbReference type="GO" id="GO:0006357">
    <property type="term" value="P:regulation of transcription by RNA polymerase II"/>
    <property type="evidence" value="ECO:0007669"/>
    <property type="project" value="TreeGrafter"/>
</dbReference>
<dbReference type="InterPro" id="IPR036236">
    <property type="entry name" value="Znf_C2H2_sf"/>
</dbReference>
<organism evidence="4 5">
    <name type="scientific">Talaromyces marneffei (strain ATCC 18224 / CBS 334.59 / QM 7333)</name>
    <name type="common">Penicillium marneffei</name>
    <dbReference type="NCBI Taxonomy" id="441960"/>
    <lineage>
        <taxon>Eukaryota</taxon>
        <taxon>Fungi</taxon>
        <taxon>Dikarya</taxon>
        <taxon>Ascomycota</taxon>
        <taxon>Pezizomycotina</taxon>
        <taxon>Eurotiomycetes</taxon>
        <taxon>Eurotiomycetidae</taxon>
        <taxon>Eurotiales</taxon>
        <taxon>Trichocomaceae</taxon>
        <taxon>Talaromyces</taxon>
        <taxon>Talaromyces sect. Talaromyces</taxon>
    </lineage>
</organism>
<dbReference type="PANTHER" id="PTHR46179:SF19">
    <property type="entry name" value="C2H2 FINGER DOMAIN TRANSCRIPTION FACTOR (EUROFUNG)-RELATED"/>
    <property type="match status" value="1"/>
</dbReference>
<dbReference type="VEuPathDB" id="FungiDB:PMAA_051080"/>
<dbReference type="Pfam" id="PF00096">
    <property type="entry name" value="zf-C2H2"/>
    <property type="match status" value="1"/>
</dbReference>
<sequence>MSGFYPHQGQRAMDNGMDEELARQYYTCMGYQIGSPSMTSQFPTAMLDATGYVPANSVSSSDYHGSQSGRHYQNPYTMSSHPTATMQEYHSHQLMASSPPSYPGYIPESAYQTSMPYPHAQHEYLLQDHALRRQISPSDAQDLEEYGIQDPSTGTWRCRYPGCTSKAVFTRACDLRKHFNRHKKHLFCRFDGCPQATDGGFSSKKDRARHEAKHNPQIPCEWEGCDRVFSRVDNMKDHVRRIHVRGSR</sequence>
<keyword evidence="5" id="KW-1185">Reference proteome</keyword>
<gene>
    <name evidence="4" type="ORF">PMAA_051080</name>
</gene>
<proteinExistence type="predicted"/>
<dbReference type="InterPro" id="IPR051061">
    <property type="entry name" value="Zinc_finger_trans_reg"/>
</dbReference>
<accession>B6QMP1</accession>
<dbReference type="Proteomes" id="UP000001294">
    <property type="component" value="Unassembled WGS sequence"/>
</dbReference>
<evidence type="ECO:0000313" key="4">
    <source>
        <dbReference type="EMBL" id="EEA21297.1"/>
    </source>
</evidence>
<feature type="domain" description="C2H2-type" evidence="3">
    <location>
        <begin position="218"/>
        <end position="243"/>
    </location>
</feature>
<evidence type="ECO:0000313" key="5">
    <source>
        <dbReference type="Proteomes" id="UP000001294"/>
    </source>
</evidence>
<evidence type="ECO:0000259" key="3">
    <source>
        <dbReference type="PROSITE" id="PS50157"/>
    </source>
</evidence>
<dbReference type="SUPFAM" id="SSF57667">
    <property type="entry name" value="beta-beta-alpha zinc fingers"/>
    <property type="match status" value="1"/>
</dbReference>
<dbReference type="GO" id="GO:0005634">
    <property type="term" value="C:nucleus"/>
    <property type="evidence" value="ECO:0007669"/>
    <property type="project" value="TreeGrafter"/>
</dbReference>
<reference evidence="5" key="1">
    <citation type="journal article" date="2015" name="Genome Announc.">
        <title>Genome sequence of the AIDS-associated pathogen Penicillium marneffei (ATCC18224) and its near taxonomic relative Talaromyces stipitatus (ATCC10500).</title>
        <authorList>
            <person name="Nierman W.C."/>
            <person name="Fedorova-Abrams N.D."/>
            <person name="Andrianopoulos A."/>
        </authorList>
    </citation>
    <scope>NUCLEOTIDE SEQUENCE [LARGE SCALE GENOMIC DNA]</scope>
    <source>
        <strain evidence="5">ATCC 18224 / CBS 334.59 / QM 7333</strain>
    </source>
</reference>
<protein>
    <submittedName>
        <fullName evidence="4">C2H2 transcription factor, putative</fullName>
    </submittedName>
</protein>
<dbReference type="SMART" id="SM00355">
    <property type="entry name" value="ZnF_C2H2"/>
    <property type="match status" value="3"/>
</dbReference>
<dbReference type="PROSITE" id="PS00028">
    <property type="entry name" value="ZINC_FINGER_C2H2_1"/>
    <property type="match status" value="1"/>
</dbReference>
<name>B6QMP1_TALMQ</name>
<keyword evidence="1" id="KW-0863">Zinc-finger</keyword>